<evidence type="ECO:0000313" key="2">
    <source>
        <dbReference type="EMBL" id="KAF7280699.1"/>
    </source>
</evidence>
<feature type="region of interest" description="Disordered" evidence="1">
    <location>
        <begin position="39"/>
        <end position="86"/>
    </location>
</feature>
<reference evidence="2" key="1">
    <citation type="submission" date="2020-08" db="EMBL/GenBank/DDBJ databases">
        <title>Genome sequencing and assembly of the red palm weevil Rhynchophorus ferrugineus.</title>
        <authorList>
            <person name="Dias G.B."/>
            <person name="Bergman C.M."/>
            <person name="Manee M."/>
        </authorList>
    </citation>
    <scope>NUCLEOTIDE SEQUENCE</scope>
    <source>
        <strain evidence="2">AA-2017</strain>
        <tissue evidence="2">Whole larva</tissue>
    </source>
</reference>
<proteinExistence type="predicted"/>
<sequence>MPTPRRKIRIFWKAPFRAAGARNAVRPSIIMSPCSAEAVNRGAGGTATGGGRDGRARGRGGEGGEGGDRRCPSMPPADGPSVALSGRPVRYPTEVRVFFMVPVR</sequence>
<keyword evidence="3" id="KW-1185">Reference proteome</keyword>
<comment type="caution">
    <text evidence="2">The sequence shown here is derived from an EMBL/GenBank/DDBJ whole genome shotgun (WGS) entry which is preliminary data.</text>
</comment>
<accession>A0A834IJ27</accession>
<evidence type="ECO:0000313" key="3">
    <source>
        <dbReference type="Proteomes" id="UP000625711"/>
    </source>
</evidence>
<organism evidence="2 3">
    <name type="scientific">Rhynchophorus ferrugineus</name>
    <name type="common">Red palm weevil</name>
    <name type="synonym">Curculio ferrugineus</name>
    <dbReference type="NCBI Taxonomy" id="354439"/>
    <lineage>
        <taxon>Eukaryota</taxon>
        <taxon>Metazoa</taxon>
        <taxon>Ecdysozoa</taxon>
        <taxon>Arthropoda</taxon>
        <taxon>Hexapoda</taxon>
        <taxon>Insecta</taxon>
        <taxon>Pterygota</taxon>
        <taxon>Neoptera</taxon>
        <taxon>Endopterygota</taxon>
        <taxon>Coleoptera</taxon>
        <taxon>Polyphaga</taxon>
        <taxon>Cucujiformia</taxon>
        <taxon>Curculionidae</taxon>
        <taxon>Dryophthorinae</taxon>
        <taxon>Rhynchophorus</taxon>
    </lineage>
</organism>
<gene>
    <name evidence="2" type="ORF">GWI33_005556</name>
</gene>
<feature type="compositionally biased region" description="Basic and acidic residues" evidence="1">
    <location>
        <begin position="52"/>
        <end position="71"/>
    </location>
</feature>
<feature type="compositionally biased region" description="Gly residues" evidence="1">
    <location>
        <begin position="42"/>
        <end position="51"/>
    </location>
</feature>
<dbReference type="AlphaFoldDB" id="A0A834IJ27"/>
<dbReference type="Proteomes" id="UP000625711">
    <property type="component" value="Unassembled WGS sequence"/>
</dbReference>
<evidence type="ECO:0000256" key="1">
    <source>
        <dbReference type="SAM" id="MobiDB-lite"/>
    </source>
</evidence>
<name>A0A834IJ27_RHYFE</name>
<dbReference type="EMBL" id="JAACXV010000277">
    <property type="protein sequence ID" value="KAF7280699.1"/>
    <property type="molecule type" value="Genomic_DNA"/>
</dbReference>
<protein>
    <submittedName>
        <fullName evidence="2">Uncharacterized protein</fullName>
    </submittedName>
</protein>